<organism evidence="1">
    <name type="scientific">marine sediment metagenome</name>
    <dbReference type="NCBI Taxonomy" id="412755"/>
    <lineage>
        <taxon>unclassified sequences</taxon>
        <taxon>metagenomes</taxon>
        <taxon>ecological metagenomes</taxon>
    </lineage>
</organism>
<proteinExistence type="predicted"/>
<reference evidence="1" key="1">
    <citation type="journal article" date="2014" name="Front. Microbiol.">
        <title>High frequency of phylogenetically diverse reductive dehalogenase-homologous genes in deep subseafloor sedimentary metagenomes.</title>
        <authorList>
            <person name="Kawai M."/>
            <person name="Futagami T."/>
            <person name="Toyoda A."/>
            <person name="Takaki Y."/>
            <person name="Nishi S."/>
            <person name="Hori S."/>
            <person name="Arai W."/>
            <person name="Tsubouchi T."/>
            <person name="Morono Y."/>
            <person name="Uchiyama I."/>
            <person name="Ito T."/>
            <person name="Fujiyama A."/>
            <person name="Inagaki F."/>
            <person name="Takami H."/>
        </authorList>
    </citation>
    <scope>NUCLEOTIDE SEQUENCE</scope>
    <source>
        <strain evidence="1">Expedition CK06-06</strain>
    </source>
</reference>
<dbReference type="AlphaFoldDB" id="X1AWB4"/>
<evidence type="ECO:0000313" key="1">
    <source>
        <dbReference type="EMBL" id="GAG87035.1"/>
    </source>
</evidence>
<comment type="caution">
    <text evidence="1">The sequence shown here is derived from an EMBL/GenBank/DDBJ whole genome shotgun (WGS) entry which is preliminary data.</text>
</comment>
<accession>X1AWB4</accession>
<name>X1AWB4_9ZZZZ</name>
<feature type="non-terminal residue" evidence="1">
    <location>
        <position position="1"/>
    </location>
</feature>
<protein>
    <submittedName>
        <fullName evidence="1">Uncharacterized protein</fullName>
    </submittedName>
</protein>
<sequence>RLLIMKQENTNLINQVEVNSFLHRVKKNFPNFVASVITDKNGFTIGSDISKRLWVHENKLSLWAISKNKENKELLDDPNLVQLKFDIDKAKRFKLFILLEKSKYNKSGKSGLKNLIRAQELF</sequence>
<dbReference type="EMBL" id="BART01014289">
    <property type="protein sequence ID" value="GAG87035.1"/>
    <property type="molecule type" value="Genomic_DNA"/>
</dbReference>
<gene>
    <name evidence="1" type="ORF">S01H4_28621</name>
</gene>